<protein>
    <submittedName>
        <fullName evidence="4">RNA-binding domain-containing protein</fullName>
    </submittedName>
</protein>
<dbReference type="SMART" id="SM00360">
    <property type="entry name" value="RRM"/>
    <property type="match status" value="1"/>
</dbReference>
<dbReference type="InterPro" id="IPR035979">
    <property type="entry name" value="RBD_domain_sf"/>
</dbReference>
<dbReference type="FunFam" id="3.30.70.330:FF:000572">
    <property type="entry name" value="U1 small nuclear ribonucleoprotein A"/>
    <property type="match status" value="1"/>
</dbReference>
<name>A0A3N4LYF4_9PEZI</name>
<gene>
    <name evidence="4" type="ORF">L211DRAFT_782771</name>
</gene>
<dbReference type="InterPro" id="IPR000504">
    <property type="entry name" value="RRM_dom"/>
</dbReference>
<evidence type="ECO:0000259" key="3">
    <source>
        <dbReference type="PROSITE" id="PS50102"/>
    </source>
</evidence>
<dbReference type="GO" id="GO:0000398">
    <property type="term" value="P:mRNA splicing, via spliceosome"/>
    <property type="evidence" value="ECO:0007669"/>
    <property type="project" value="TreeGrafter"/>
</dbReference>
<dbReference type="SUPFAM" id="SSF54928">
    <property type="entry name" value="RNA-binding domain, RBD"/>
    <property type="match status" value="1"/>
</dbReference>
<dbReference type="FunCoup" id="A0A3N4LYF4">
    <property type="interactions" value="128"/>
</dbReference>
<dbReference type="PANTHER" id="PTHR16105">
    <property type="entry name" value="RNA-BINDING REGION-CONTAINING PROTEIN 3"/>
    <property type="match status" value="1"/>
</dbReference>
<keyword evidence="1 2" id="KW-0694">RNA-binding</keyword>
<organism evidence="4 5">
    <name type="scientific">Terfezia boudieri ATCC MYA-4762</name>
    <dbReference type="NCBI Taxonomy" id="1051890"/>
    <lineage>
        <taxon>Eukaryota</taxon>
        <taxon>Fungi</taxon>
        <taxon>Dikarya</taxon>
        <taxon>Ascomycota</taxon>
        <taxon>Pezizomycotina</taxon>
        <taxon>Pezizomycetes</taxon>
        <taxon>Pezizales</taxon>
        <taxon>Pezizaceae</taxon>
        <taxon>Terfezia</taxon>
    </lineage>
</organism>
<reference evidence="4 5" key="1">
    <citation type="journal article" date="2018" name="Nat. Ecol. Evol.">
        <title>Pezizomycetes genomes reveal the molecular basis of ectomycorrhizal truffle lifestyle.</title>
        <authorList>
            <person name="Murat C."/>
            <person name="Payen T."/>
            <person name="Noel B."/>
            <person name="Kuo A."/>
            <person name="Morin E."/>
            <person name="Chen J."/>
            <person name="Kohler A."/>
            <person name="Krizsan K."/>
            <person name="Balestrini R."/>
            <person name="Da Silva C."/>
            <person name="Montanini B."/>
            <person name="Hainaut M."/>
            <person name="Levati E."/>
            <person name="Barry K.W."/>
            <person name="Belfiori B."/>
            <person name="Cichocki N."/>
            <person name="Clum A."/>
            <person name="Dockter R.B."/>
            <person name="Fauchery L."/>
            <person name="Guy J."/>
            <person name="Iotti M."/>
            <person name="Le Tacon F."/>
            <person name="Lindquist E.A."/>
            <person name="Lipzen A."/>
            <person name="Malagnac F."/>
            <person name="Mello A."/>
            <person name="Molinier V."/>
            <person name="Miyauchi S."/>
            <person name="Poulain J."/>
            <person name="Riccioni C."/>
            <person name="Rubini A."/>
            <person name="Sitrit Y."/>
            <person name="Splivallo R."/>
            <person name="Traeger S."/>
            <person name="Wang M."/>
            <person name="Zifcakova L."/>
            <person name="Wipf D."/>
            <person name="Zambonelli A."/>
            <person name="Paolocci F."/>
            <person name="Nowrousian M."/>
            <person name="Ottonello S."/>
            <person name="Baldrian P."/>
            <person name="Spatafora J.W."/>
            <person name="Henrissat B."/>
            <person name="Nagy L.G."/>
            <person name="Aury J.M."/>
            <person name="Wincker P."/>
            <person name="Grigoriev I.V."/>
            <person name="Bonfante P."/>
            <person name="Martin F.M."/>
        </authorList>
    </citation>
    <scope>NUCLEOTIDE SEQUENCE [LARGE SCALE GENOMIC DNA]</scope>
    <source>
        <strain evidence="4 5">ATCC MYA-4762</strain>
    </source>
</reference>
<evidence type="ECO:0000256" key="2">
    <source>
        <dbReference type="PROSITE-ProRule" id="PRU00176"/>
    </source>
</evidence>
<dbReference type="OrthoDB" id="277802at2759"/>
<dbReference type="InterPro" id="IPR045164">
    <property type="entry name" value="RBM41/RNPC3"/>
</dbReference>
<accession>A0A3N4LYF4</accession>
<evidence type="ECO:0000256" key="1">
    <source>
        <dbReference type="ARBA" id="ARBA00022884"/>
    </source>
</evidence>
<dbReference type="Gene3D" id="3.30.70.330">
    <property type="match status" value="1"/>
</dbReference>
<dbReference type="EMBL" id="ML121537">
    <property type="protein sequence ID" value="RPB25711.1"/>
    <property type="molecule type" value="Genomic_DNA"/>
</dbReference>
<sequence length="172" mass="18400">MAAPGTARSNVGIQANQTLYVTNLNDKINKQDLRMALYTLFTTYGTVLDVVALKTMKMRGQAHIVFRDVNSAGAAMRALQGFNLLGKDMKIQYAKSKSDVIAKLDGTYNIPTSVAAKAAAANTPFVPLPGQAPPAASSKTTSAVDNNIQGVKRPREEESGQWFSLVSGQGYC</sequence>
<dbReference type="PANTHER" id="PTHR16105:SF0">
    <property type="entry name" value="RNA-BINDING REGION-CONTAINING PROTEIN 3"/>
    <property type="match status" value="1"/>
</dbReference>
<evidence type="ECO:0000313" key="5">
    <source>
        <dbReference type="Proteomes" id="UP000267821"/>
    </source>
</evidence>
<evidence type="ECO:0000313" key="4">
    <source>
        <dbReference type="EMBL" id="RPB25711.1"/>
    </source>
</evidence>
<dbReference type="CDD" id="cd12246">
    <property type="entry name" value="RRM1_U1A_like"/>
    <property type="match status" value="1"/>
</dbReference>
<dbReference type="Proteomes" id="UP000267821">
    <property type="component" value="Unassembled WGS sequence"/>
</dbReference>
<dbReference type="Pfam" id="PF00076">
    <property type="entry name" value="RRM_1"/>
    <property type="match status" value="1"/>
</dbReference>
<dbReference type="GO" id="GO:0097157">
    <property type="term" value="F:pre-mRNA intronic binding"/>
    <property type="evidence" value="ECO:0007669"/>
    <property type="project" value="TreeGrafter"/>
</dbReference>
<dbReference type="PROSITE" id="PS50102">
    <property type="entry name" value="RRM"/>
    <property type="match status" value="1"/>
</dbReference>
<feature type="domain" description="RRM" evidence="3">
    <location>
        <begin position="17"/>
        <end position="96"/>
    </location>
</feature>
<dbReference type="STRING" id="1051890.A0A3N4LYF4"/>
<proteinExistence type="predicted"/>
<dbReference type="InParanoid" id="A0A3N4LYF4"/>
<keyword evidence="5" id="KW-1185">Reference proteome</keyword>
<dbReference type="GO" id="GO:0030626">
    <property type="term" value="F:U12 snRNA binding"/>
    <property type="evidence" value="ECO:0007669"/>
    <property type="project" value="TreeGrafter"/>
</dbReference>
<dbReference type="InterPro" id="IPR012677">
    <property type="entry name" value="Nucleotide-bd_a/b_plait_sf"/>
</dbReference>
<dbReference type="AlphaFoldDB" id="A0A3N4LYF4"/>